<evidence type="ECO:0000313" key="2">
    <source>
        <dbReference type="EMBL" id="SEF74686.1"/>
    </source>
</evidence>
<evidence type="ECO:0000313" key="3">
    <source>
        <dbReference type="Proteomes" id="UP000236728"/>
    </source>
</evidence>
<reference evidence="2 3" key="1">
    <citation type="submission" date="2016-10" db="EMBL/GenBank/DDBJ databases">
        <authorList>
            <person name="de Groot N.N."/>
        </authorList>
    </citation>
    <scope>NUCLEOTIDE SEQUENCE [LARGE SCALE GENOMIC DNA]</scope>
    <source>
        <strain evidence="2 3">DSM 22489</strain>
    </source>
</reference>
<organism evidence="2 3">
    <name type="scientific">Bryocella elongata</name>
    <dbReference type="NCBI Taxonomy" id="863522"/>
    <lineage>
        <taxon>Bacteria</taxon>
        <taxon>Pseudomonadati</taxon>
        <taxon>Acidobacteriota</taxon>
        <taxon>Terriglobia</taxon>
        <taxon>Terriglobales</taxon>
        <taxon>Acidobacteriaceae</taxon>
        <taxon>Bryocella</taxon>
    </lineage>
</organism>
<dbReference type="EMBL" id="FNVA01000001">
    <property type="protein sequence ID" value="SEF74686.1"/>
    <property type="molecule type" value="Genomic_DNA"/>
</dbReference>
<gene>
    <name evidence="2" type="ORF">SAMN05421819_1038</name>
</gene>
<dbReference type="RefSeq" id="WP_103931878.1">
    <property type="nucleotide sequence ID" value="NZ_FNVA01000001.1"/>
</dbReference>
<protein>
    <submittedName>
        <fullName evidence="2">Uncharacterized protein</fullName>
    </submittedName>
</protein>
<dbReference type="Proteomes" id="UP000236728">
    <property type="component" value="Unassembled WGS sequence"/>
</dbReference>
<keyword evidence="3" id="KW-1185">Reference proteome</keyword>
<keyword evidence="1" id="KW-0732">Signal</keyword>
<name>A0A1H5UI28_9BACT</name>
<accession>A0A1H5UI28</accession>
<feature type="signal peptide" evidence="1">
    <location>
        <begin position="1"/>
        <end position="22"/>
    </location>
</feature>
<sequence length="233" mass="25005">MQRSSLFFAALLGAATSLGARAFQTETTSVIPPDRDPAVWGRAHQPYIATVMVSGAPGSPADTGQTNSSREVLEFRDDAGRVRTDSFYDSGQLMASTVRDSAQRTMVICMAVPKQATVLRGIAAGYVAPGTNVPPGAGWVAEPLPAKRIAGILKVPGQRFTRTFTINGKTDTQIVEDWTDPDLGIVLEHTATDSLHGTRESQRVTHLVLSRPDASLFEVPAGYEVRDTQQASH</sequence>
<dbReference type="AlphaFoldDB" id="A0A1H5UI28"/>
<proteinExistence type="predicted"/>
<feature type="chain" id="PRO_5009286175" evidence="1">
    <location>
        <begin position="23"/>
        <end position="233"/>
    </location>
</feature>
<dbReference type="OrthoDB" id="128756at2"/>
<evidence type="ECO:0000256" key="1">
    <source>
        <dbReference type="SAM" id="SignalP"/>
    </source>
</evidence>